<accession>A0ABZ2AIZ9</accession>
<keyword evidence="2" id="KW-1185">Reference proteome</keyword>
<organism evidence="1 2">
    <name type="scientific">Mycoplasmopsis arginini</name>
    <name type="common">Mycoplasma arginini</name>
    <dbReference type="NCBI Taxonomy" id="2094"/>
    <lineage>
        <taxon>Bacteria</taxon>
        <taxon>Bacillati</taxon>
        <taxon>Mycoplasmatota</taxon>
        <taxon>Mycoplasmoidales</taxon>
        <taxon>Metamycoplasmataceae</taxon>
        <taxon>Mycoplasmopsis</taxon>
    </lineage>
</organism>
<evidence type="ECO:0000313" key="2">
    <source>
        <dbReference type="Proteomes" id="UP001432074"/>
    </source>
</evidence>
<protein>
    <submittedName>
        <fullName evidence="1">Uncharacterized protein</fullName>
    </submittedName>
</protein>
<dbReference type="RefSeq" id="WP_004416590.1">
    <property type="nucleotide sequence ID" value="NZ_CP143577.1"/>
</dbReference>
<dbReference type="EMBL" id="CP143577">
    <property type="protein sequence ID" value="WVN21873.1"/>
    <property type="molecule type" value="Genomic_DNA"/>
</dbReference>
<gene>
    <name evidence="1" type="ORF">V2E25_02740</name>
</gene>
<proteinExistence type="predicted"/>
<evidence type="ECO:0000313" key="1">
    <source>
        <dbReference type="EMBL" id="WVN21873.1"/>
    </source>
</evidence>
<name>A0ABZ2AIZ9_MYCAR</name>
<dbReference type="Proteomes" id="UP001432074">
    <property type="component" value="Chromosome"/>
</dbReference>
<sequence>MAEKTTKTTKTKKAGIALREKITKDFEKTGTIKAKDLNKLVQEYKDSKKK</sequence>
<reference evidence="1" key="1">
    <citation type="submission" date="2024-01" db="EMBL/GenBank/DDBJ databases">
        <title>Complete genome sequence of Mycoplasma arginini type strain G 230.</title>
        <authorList>
            <person name="Spergser J."/>
        </authorList>
    </citation>
    <scope>NUCLEOTIDE SEQUENCE</scope>
    <source>
        <strain evidence="1">NCTC 10129</strain>
    </source>
</reference>